<dbReference type="NCBIfam" id="TIGR00247">
    <property type="entry name" value="endolytic transglycosylase MltG"/>
    <property type="match status" value="1"/>
</dbReference>
<protein>
    <recommendedName>
        <fullName evidence="7">Endolytic murein transglycosylase</fullName>
        <ecNumber evidence="7">4.2.2.29</ecNumber>
    </recommendedName>
    <alternativeName>
        <fullName evidence="7">Peptidoglycan lytic transglycosylase</fullName>
    </alternativeName>
    <alternativeName>
        <fullName evidence="7">Peptidoglycan polymerization terminase</fullName>
    </alternativeName>
</protein>
<keyword evidence="4 7" id="KW-0472">Membrane</keyword>
<dbReference type="Gene3D" id="3.30.1490.480">
    <property type="entry name" value="Endolytic murein transglycosylase"/>
    <property type="match status" value="1"/>
</dbReference>
<keyword evidence="3 7" id="KW-1133">Transmembrane helix</keyword>
<dbReference type="PANTHER" id="PTHR30518">
    <property type="entry name" value="ENDOLYTIC MUREIN TRANSGLYCOSYLASE"/>
    <property type="match status" value="1"/>
</dbReference>
<evidence type="ECO:0000256" key="7">
    <source>
        <dbReference type="HAMAP-Rule" id="MF_02065"/>
    </source>
</evidence>
<accession>A0A5D3YQD3</accession>
<dbReference type="EMBL" id="VNHY01000001">
    <property type="protein sequence ID" value="TYP95183.1"/>
    <property type="molecule type" value="Genomic_DNA"/>
</dbReference>
<dbReference type="GO" id="GO:0009252">
    <property type="term" value="P:peptidoglycan biosynthetic process"/>
    <property type="evidence" value="ECO:0007669"/>
    <property type="project" value="UniProtKB-UniRule"/>
</dbReference>
<dbReference type="OrthoDB" id="9814591at2"/>
<dbReference type="GO" id="GO:0071555">
    <property type="term" value="P:cell wall organization"/>
    <property type="evidence" value="ECO:0007669"/>
    <property type="project" value="UniProtKB-KW"/>
</dbReference>
<evidence type="ECO:0000256" key="3">
    <source>
        <dbReference type="ARBA" id="ARBA00022989"/>
    </source>
</evidence>
<dbReference type="Gene3D" id="3.30.160.60">
    <property type="entry name" value="Classic Zinc Finger"/>
    <property type="match status" value="1"/>
</dbReference>
<keyword evidence="6 7" id="KW-0961">Cell wall biogenesis/degradation</keyword>
<evidence type="ECO:0000313" key="9">
    <source>
        <dbReference type="Proteomes" id="UP000324595"/>
    </source>
</evidence>
<comment type="subcellular location">
    <subcellularLocation>
        <location evidence="7">Cell membrane</location>
        <topology evidence="7">Single-pass membrane protein</topology>
    </subcellularLocation>
</comment>
<evidence type="ECO:0000256" key="5">
    <source>
        <dbReference type="ARBA" id="ARBA00023239"/>
    </source>
</evidence>
<organism evidence="8 9">
    <name type="scientific">Fodinibius salinus</name>
    <dbReference type="NCBI Taxonomy" id="860790"/>
    <lineage>
        <taxon>Bacteria</taxon>
        <taxon>Pseudomonadati</taxon>
        <taxon>Balneolota</taxon>
        <taxon>Balneolia</taxon>
        <taxon>Balneolales</taxon>
        <taxon>Balneolaceae</taxon>
        <taxon>Fodinibius</taxon>
    </lineage>
</organism>
<comment type="function">
    <text evidence="7">Functions as a peptidoglycan terminase that cleaves nascent peptidoglycan strands endolytically to terminate their elongation.</text>
</comment>
<evidence type="ECO:0000313" key="8">
    <source>
        <dbReference type="EMBL" id="TYP95183.1"/>
    </source>
</evidence>
<dbReference type="EC" id="4.2.2.29" evidence="7"/>
<dbReference type="Pfam" id="PF02618">
    <property type="entry name" value="YceG"/>
    <property type="match status" value="1"/>
</dbReference>
<keyword evidence="1 7" id="KW-1003">Cell membrane</keyword>
<keyword evidence="2 7" id="KW-0812">Transmembrane</keyword>
<comment type="similarity">
    <text evidence="7">Belongs to the transglycosylase MltG family.</text>
</comment>
<keyword evidence="9" id="KW-1185">Reference proteome</keyword>
<reference evidence="8 9" key="1">
    <citation type="submission" date="2019-07" db="EMBL/GenBank/DDBJ databases">
        <title>Genomic Encyclopedia of Archaeal and Bacterial Type Strains, Phase II (KMG-II): from individual species to whole genera.</title>
        <authorList>
            <person name="Goeker M."/>
        </authorList>
    </citation>
    <scope>NUCLEOTIDE SEQUENCE [LARGE SCALE GENOMIC DNA]</scope>
    <source>
        <strain evidence="8 9">DSM 21935</strain>
    </source>
</reference>
<comment type="caution">
    <text evidence="8">The sequence shown here is derived from an EMBL/GenBank/DDBJ whole genome shotgun (WGS) entry which is preliminary data.</text>
</comment>
<dbReference type="PANTHER" id="PTHR30518:SF2">
    <property type="entry name" value="ENDOLYTIC MUREIN TRANSGLYCOSYLASE"/>
    <property type="match status" value="1"/>
</dbReference>
<dbReference type="RefSeq" id="WP_148897860.1">
    <property type="nucleotide sequence ID" value="NZ_VNHY01000001.1"/>
</dbReference>
<gene>
    <name evidence="7" type="primary">mltG</name>
    <name evidence="8" type="ORF">LX73_0479</name>
</gene>
<comment type="catalytic activity">
    <reaction evidence="7">
        <text>a peptidoglycan chain = a peptidoglycan chain with N-acetyl-1,6-anhydromuramyl-[peptide] at the reducing end + a peptidoglycan chain with N-acetylglucosamine at the non-reducing end.</text>
        <dbReference type="EC" id="4.2.2.29"/>
    </reaction>
</comment>
<proteinExistence type="inferred from homology"/>
<evidence type="ECO:0000256" key="4">
    <source>
        <dbReference type="ARBA" id="ARBA00023136"/>
    </source>
</evidence>
<dbReference type="CDD" id="cd08010">
    <property type="entry name" value="MltG_like"/>
    <property type="match status" value="1"/>
</dbReference>
<sequence>MSSQSNSLFTSNELIFGILLFFLSAFLIAELRWSRLQNSYAIHTDSPVHLYLDSQTDFKTLSQTLADSGLINDQGELRWAADLMGWKTFQKGHYLVDRGFTYQEFLSKLGRGIQDPVSVTVLPGKSMGQIIDKLAEALQPDSLAFHHTFTDSVVLARHNLNEKELIGRLYPNTYSLFWTSSPEKVLQRILREFNKAVVTQHEQQIDSLNYSLNEILTLASIVEWEAKSEEEKATISGLYWNRLERGMRLQADPTVNYALGERRRLLYEDYQIEHPYNTYVIRGLPPGPITNPSLNAIKATIYPKEHDYLYMVASPDGTHDFSETFEEHKQKSERWRRWLRKQYRIKEQQNSQ</sequence>
<name>A0A5D3YQD3_9BACT</name>
<dbReference type="Proteomes" id="UP000324595">
    <property type="component" value="Unassembled WGS sequence"/>
</dbReference>
<feature type="transmembrane region" description="Helical" evidence="7">
    <location>
        <begin position="14"/>
        <end position="33"/>
    </location>
</feature>
<dbReference type="GO" id="GO:0008932">
    <property type="term" value="F:lytic endotransglycosylase activity"/>
    <property type="evidence" value="ECO:0007669"/>
    <property type="project" value="UniProtKB-UniRule"/>
</dbReference>
<dbReference type="HAMAP" id="MF_02065">
    <property type="entry name" value="MltG"/>
    <property type="match status" value="1"/>
</dbReference>
<dbReference type="InterPro" id="IPR003770">
    <property type="entry name" value="MLTG-like"/>
</dbReference>
<dbReference type="GO" id="GO:0005886">
    <property type="term" value="C:plasma membrane"/>
    <property type="evidence" value="ECO:0007669"/>
    <property type="project" value="UniProtKB-SubCell"/>
</dbReference>
<dbReference type="AlphaFoldDB" id="A0A5D3YQD3"/>
<evidence type="ECO:0000256" key="6">
    <source>
        <dbReference type="ARBA" id="ARBA00023316"/>
    </source>
</evidence>
<evidence type="ECO:0000256" key="1">
    <source>
        <dbReference type="ARBA" id="ARBA00022475"/>
    </source>
</evidence>
<evidence type="ECO:0000256" key="2">
    <source>
        <dbReference type="ARBA" id="ARBA00022692"/>
    </source>
</evidence>
<feature type="site" description="Important for catalytic activity" evidence="7">
    <location>
        <position position="225"/>
    </location>
</feature>
<keyword evidence="5 7" id="KW-0456">Lyase</keyword>